<evidence type="ECO:0000256" key="1">
    <source>
        <dbReference type="ARBA" id="ARBA00004127"/>
    </source>
</evidence>
<feature type="transmembrane region" description="Helical" evidence="7">
    <location>
        <begin position="6"/>
        <end position="27"/>
    </location>
</feature>
<dbReference type="PANTHER" id="PTHR16133:SF0">
    <property type="entry name" value="ZINC_IRON REGULATED TRANSPORTER-RELATED PROTEIN 102B, ISOFORM E"/>
    <property type="match status" value="1"/>
</dbReference>
<dbReference type="InterPro" id="IPR003689">
    <property type="entry name" value="ZIP"/>
</dbReference>
<comment type="subcellular location">
    <subcellularLocation>
        <location evidence="1">Endomembrane system</location>
        <topology evidence="1">Multi-pass membrane protein</topology>
    </subcellularLocation>
    <subcellularLocation>
        <location evidence="2">Golgi apparatus membrane</location>
    </subcellularLocation>
</comment>
<dbReference type="InterPro" id="IPR045891">
    <property type="entry name" value="ZIP9"/>
</dbReference>
<organism evidence="8">
    <name type="scientific">Dichomitus squalens</name>
    <dbReference type="NCBI Taxonomy" id="114155"/>
    <lineage>
        <taxon>Eukaryota</taxon>
        <taxon>Fungi</taxon>
        <taxon>Dikarya</taxon>
        <taxon>Basidiomycota</taxon>
        <taxon>Agaricomycotina</taxon>
        <taxon>Agaricomycetes</taxon>
        <taxon>Polyporales</taxon>
        <taxon>Polyporaceae</taxon>
        <taxon>Dichomitus</taxon>
    </lineage>
</organism>
<protein>
    <submittedName>
        <fullName evidence="8">Zinc/iron permease</fullName>
    </submittedName>
</protein>
<dbReference type="EMBL" id="ML143452">
    <property type="protein sequence ID" value="TBU26031.1"/>
    <property type="molecule type" value="Genomic_DNA"/>
</dbReference>
<dbReference type="GO" id="GO:0046873">
    <property type="term" value="F:metal ion transmembrane transporter activity"/>
    <property type="evidence" value="ECO:0007669"/>
    <property type="project" value="InterPro"/>
</dbReference>
<evidence type="ECO:0000256" key="5">
    <source>
        <dbReference type="ARBA" id="ARBA00023034"/>
    </source>
</evidence>
<evidence type="ECO:0000256" key="4">
    <source>
        <dbReference type="ARBA" id="ARBA00022989"/>
    </source>
</evidence>
<evidence type="ECO:0000256" key="2">
    <source>
        <dbReference type="ARBA" id="ARBA00004394"/>
    </source>
</evidence>
<keyword evidence="4 7" id="KW-1133">Transmembrane helix</keyword>
<evidence type="ECO:0000256" key="3">
    <source>
        <dbReference type="ARBA" id="ARBA00022692"/>
    </source>
</evidence>
<gene>
    <name evidence="8" type="ORF">BD311DRAFT_763510</name>
</gene>
<dbReference type="Proteomes" id="UP000292957">
    <property type="component" value="Unassembled WGS sequence"/>
</dbReference>
<keyword evidence="5" id="KW-0333">Golgi apparatus</keyword>
<feature type="transmembrane region" description="Helical" evidence="7">
    <location>
        <begin position="34"/>
        <end position="54"/>
    </location>
</feature>
<keyword evidence="3 7" id="KW-0812">Transmembrane</keyword>
<evidence type="ECO:0000256" key="6">
    <source>
        <dbReference type="ARBA" id="ARBA00023136"/>
    </source>
</evidence>
<evidence type="ECO:0000256" key="7">
    <source>
        <dbReference type="SAM" id="Phobius"/>
    </source>
</evidence>
<evidence type="ECO:0000313" key="8">
    <source>
        <dbReference type="EMBL" id="TBU26031.1"/>
    </source>
</evidence>
<dbReference type="OrthoDB" id="19859at2759"/>
<feature type="transmembrane region" description="Helical" evidence="7">
    <location>
        <begin position="251"/>
        <end position="269"/>
    </location>
</feature>
<dbReference type="GO" id="GO:0006829">
    <property type="term" value="P:zinc ion transport"/>
    <property type="evidence" value="ECO:0007669"/>
    <property type="project" value="InterPro"/>
</dbReference>
<keyword evidence="6 7" id="KW-0472">Membrane</keyword>
<name>A0A4Q9MJ38_9APHY</name>
<dbReference type="GO" id="GO:0000139">
    <property type="term" value="C:Golgi membrane"/>
    <property type="evidence" value="ECO:0007669"/>
    <property type="project" value="UniProtKB-SubCell"/>
</dbReference>
<feature type="transmembrane region" description="Helical" evidence="7">
    <location>
        <begin position="224"/>
        <end position="245"/>
    </location>
</feature>
<proteinExistence type="predicted"/>
<dbReference type="PANTHER" id="PTHR16133">
    <property type="entry name" value="SOLUTE CARRIER FAMILY 39 ZINC TRANSPORTER , MEMBER 9-RELATED"/>
    <property type="match status" value="1"/>
</dbReference>
<dbReference type="Pfam" id="PF02535">
    <property type="entry name" value="Zip"/>
    <property type="match status" value="1"/>
</dbReference>
<feature type="transmembrane region" description="Helical" evidence="7">
    <location>
        <begin position="187"/>
        <end position="212"/>
    </location>
</feature>
<feature type="transmembrane region" description="Helical" evidence="7">
    <location>
        <begin position="153"/>
        <end position="175"/>
    </location>
</feature>
<accession>A0A4Q9MJ38</accession>
<dbReference type="AlphaFoldDB" id="A0A4Q9MJ38"/>
<sequence>MSLSSAVFVAGLLGAASFGMGMLPLSVTFSKSTLASLTTYGTGLLLGAALGVVIPEGVLGIIEANAPRTAIALSLLSGFAFMLVVERQFSSHSPTFGGASGQALLPADSSSLEFDAELGELERTEGIAPDARSHPYLPSGSENTELRQRAYPLTFGLAVHAFVDGIAMGSAAFSASGTDENSGPSHLFVAVFLALVVHKAPTALALTTSLLSMSLPVAECKRHLALFSSTTPIATLLSYAVLSFFGGSGGAWQGTALLFSGGTFLYVATVLQPALAHPHDDGVDGGRRKLLILLAGIATPYLITALLPEGNDH</sequence>
<feature type="transmembrane region" description="Helical" evidence="7">
    <location>
        <begin position="290"/>
        <end position="307"/>
    </location>
</feature>
<reference evidence="8" key="1">
    <citation type="submission" date="2019-01" db="EMBL/GenBank/DDBJ databases">
        <title>Draft genome sequences of three monokaryotic isolates of the white-rot basidiomycete fungus Dichomitus squalens.</title>
        <authorList>
            <consortium name="DOE Joint Genome Institute"/>
            <person name="Lopez S.C."/>
            <person name="Andreopoulos B."/>
            <person name="Pangilinan J."/>
            <person name="Lipzen A."/>
            <person name="Riley R."/>
            <person name="Ahrendt S."/>
            <person name="Ng V."/>
            <person name="Barry K."/>
            <person name="Daum C."/>
            <person name="Grigoriev I.V."/>
            <person name="Hilden K.S."/>
            <person name="Makela M.R."/>
            <person name="de Vries R.P."/>
        </authorList>
    </citation>
    <scope>NUCLEOTIDE SEQUENCE [LARGE SCALE GENOMIC DNA]</scope>
    <source>
        <strain evidence="8">OM18370.1</strain>
    </source>
</reference>